<protein>
    <submittedName>
        <fullName evidence="2">PREDICTED: Transposon</fullName>
    </submittedName>
</protein>
<dbReference type="InterPro" id="IPR001584">
    <property type="entry name" value="Integrase_cat-core"/>
</dbReference>
<dbReference type="GO" id="GO:0003676">
    <property type="term" value="F:nucleic acid binding"/>
    <property type="evidence" value="ECO:0007669"/>
    <property type="project" value="InterPro"/>
</dbReference>
<accession>A0A5E4G6E2</accession>
<dbReference type="FunFam" id="1.10.340.70:FF:000001">
    <property type="entry name" value="Retrovirus-related Pol polyprotein from transposon gypsy-like Protein"/>
    <property type="match status" value="1"/>
</dbReference>
<sequence>MRSHVLGFDFLRDLIATDPYFAPIIYDVATGVCSNFMVHDGFLFKGNQLCIPESSLRLKIIHELHNEGHIGRDKTIQLVMNSYFWPSIRHEVAKFVESCRVCQLSKGVATNARLYMPLMVPNQPWEHLSMDFVLGLPRMQRGMDSIYMVVDRFSKMAHFIPCKKTTSAINVAQLFFREGYQLHASPTFIVSDRDTRFLSHFWRCLWKLTNTKLNFSSAYHPQTDGQIEAILTKDPFLAGEYNKLARRKIGPVEIVAKINLNAYRLKLPRHIRTTDVFNVKHLFSYHGDSSDEEDLNAGTNSSQPREDDAACIAHNFLF</sequence>
<evidence type="ECO:0000313" key="3">
    <source>
        <dbReference type="Proteomes" id="UP000327085"/>
    </source>
</evidence>
<dbReference type="PROSITE" id="PS50994">
    <property type="entry name" value="INTEGRASE"/>
    <property type="match status" value="1"/>
</dbReference>
<dbReference type="InterPro" id="IPR056924">
    <property type="entry name" value="SH3_Tf2-1"/>
</dbReference>
<dbReference type="Pfam" id="PF17921">
    <property type="entry name" value="Integrase_H2C2"/>
    <property type="match status" value="1"/>
</dbReference>
<dbReference type="EMBL" id="CABIKO010000371">
    <property type="protein sequence ID" value="VVA35112.1"/>
    <property type="molecule type" value="Genomic_DNA"/>
</dbReference>
<gene>
    <name evidence="2" type="ORF">ALMOND_2B025037</name>
</gene>
<organism evidence="2 3">
    <name type="scientific">Prunus dulcis</name>
    <name type="common">Almond</name>
    <name type="synonym">Amygdalus dulcis</name>
    <dbReference type="NCBI Taxonomy" id="3755"/>
    <lineage>
        <taxon>Eukaryota</taxon>
        <taxon>Viridiplantae</taxon>
        <taxon>Streptophyta</taxon>
        <taxon>Embryophyta</taxon>
        <taxon>Tracheophyta</taxon>
        <taxon>Spermatophyta</taxon>
        <taxon>Magnoliopsida</taxon>
        <taxon>eudicotyledons</taxon>
        <taxon>Gunneridae</taxon>
        <taxon>Pentapetalae</taxon>
        <taxon>rosids</taxon>
        <taxon>fabids</taxon>
        <taxon>Rosales</taxon>
        <taxon>Rosaceae</taxon>
        <taxon>Amygdaloideae</taxon>
        <taxon>Amygdaleae</taxon>
        <taxon>Prunus</taxon>
    </lineage>
</organism>
<dbReference type="AlphaFoldDB" id="A0A5E4G6E2"/>
<name>A0A5E4G6E2_PRUDU</name>
<dbReference type="SUPFAM" id="SSF53098">
    <property type="entry name" value="Ribonuclease H-like"/>
    <property type="match status" value="1"/>
</dbReference>
<proteinExistence type="predicted"/>
<dbReference type="Pfam" id="PF24626">
    <property type="entry name" value="SH3_Tf2-1"/>
    <property type="match status" value="1"/>
</dbReference>
<dbReference type="InterPro" id="IPR036397">
    <property type="entry name" value="RNaseH_sf"/>
</dbReference>
<dbReference type="InParanoid" id="A0A5E4G6E2"/>
<evidence type="ECO:0000259" key="1">
    <source>
        <dbReference type="PROSITE" id="PS50994"/>
    </source>
</evidence>
<evidence type="ECO:0000313" key="2">
    <source>
        <dbReference type="EMBL" id="VVA35112.1"/>
    </source>
</evidence>
<dbReference type="Proteomes" id="UP000327085">
    <property type="component" value="Chromosome 7"/>
</dbReference>
<dbReference type="Gramene" id="VVA35112">
    <property type="protein sequence ID" value="VVA35112"/>
    <property type="gene ID" value="Prudul26B025037"/>
</dbReference>
<dbReference type="OMA" id="HELHNEG"/>
<dbReference type="Gene3D" id="1.10.340.70">
    <property type="match status" value="1"/>
</dbReference>
<dbReference type="PANTHER" id="PTHR35046">
    <property type="entry name" value="ZINC KNUCKLE (CCHC-TYPE) FAMILY PROTEIN"/>
    <property type="match status" value="1"/>
</dbReference>
<feature type="domain" description="Integrase catalytic" evidence="1">
    <location>
        <begin position="120"/>
        <end position="228"/>
    </location>
</feature>
<dbReference type="InterPro" id="IPR041588">
    <property type="entry name" value="Integrase_H2C2"/>
</dbReference>
<dbReference type="GO" id="GO:0015074">
    <property type="term" value="P:DNA integration"/>
    <property type="evidence" value="ECO:0007669"/>
    <property type="project" value="InterPro"/>
</dbReference>
<dbReference type="Gene3D" id="3.30.420.10">
    <property type="entry name" value="Ribonuclease H-like superfamily/Ribonuclease H"/>
    <property type="match status" value="1"/>
</dbReference>
<reference evidence="3" key="1">
    <citation type="journal article" date="2020" name="Plant J.">
        <title>Transposons played a major role in the diversification between the closely related almond and peach genomes: results from the almond genome sequence.</title>
        <authorList>
            <person name="Alioto T."/>
            <person name="Alexiou K.G."/>
            <person name="Bardil A."/>
            <person name="Barteri F."/>
            <person name="Castanera R."/>
            <person name="Cruz F."/>
            <person name="Dhingra A."/>
            <person name="Duval H."/>
            <person name="Fernandez I Marti A."/>
            <person name="Frias L."/>
            <person name="Galan B."/>
            <person name="Garcia J.L."/>
            <person name="Howad W."/>
            <person name="Gomez-Garrido J."/>
            <person name="Gut M."/>
            <person name="Julca I."/>
            <person name="Morata J."/>
            <person name="Puigdomenech P."/>
            <person name="Ribeca P."/>
            <person name="Rubio Cabetas M.J."/>
            <person name="Vlasova A."/>
            <person name="Wirthensohn M."/>
            <person name="Garcia-Mas J."/>
            <person name="Gabaldon T."/>
            <person name="Casacuberta J.M."/>
            <person name="Arus P."/>
        </authorList>
    </citation>
    <scope>NUCLEOTIDE SEQUENCE [LARGE SCALE GENOMIC DNA]</scope>
    <source>
        <strain evidence="3">cv. Texas</strain>
    </source>
</reference>
<dbReference type="PANTHER" id="PTHR35046:SF18">
    <property type="entry name" value="RNA-DIRECTED DNA POLYMERASE"/>
    <property type="match status" value="1"/>
</dbReference>
<dbReference type="InterPro" id="IPR012337">
    <property type="entry name" value="RNaseH-like_sf"/>
</dbReference>